<sequence>MELYPGYLDDHFSIHKLRGSAPPGGGYMPSAAAPMGIYERRHHPLAEAGAGGGGAGVWGDPFRYMASASGAAPGCGSSSSPAAAHAMELAEPKFEPPALHRTMLPQDVEALALQEAQLPHSPDSSDQEPARPGHKIQRRLAQNREAARKSRLRKKAYIQNLETSRMKLAQMEQELTRARQQQMVYAGASGSSSSHVGLPPASSFDPGVAAFEIEYAQWVEEQTRQTRELRAALQQPDAPERRLSALAEAGLEHYDRLFLAKSAAASSDVFFVMSGVWRPAAERFFLWIAGFRPSDLLKVLAPQLEPLTEDQQAAVGRLQQTARQAEDALSQGMEKLQQSLADSLLLSTAAPGEEGEGYDDGARYVGRRMASAMGRLKELAGFVEQADHLRQQTLRNMCRILTGRQAAVGLLALGDYSERLRALSTLWAARPREPV</sequence>
<accession>A0ACD6A380</accession>
<name>A0ACD6A380_AVESA</name>
<dbReference type="EnsemblPlants" id="AVESA.00010b.r2.7CG0666390.1">
    <property type="protein sequence ID" value="AVESA.00010b.r2.7CG0666390.1.CDS"/>
    <property type="gene ID" value="AVESA.00010b.r2.7CG0666390"/>
</dbReference>
<keyword evidence="2" id="KW-1185">Reference proteome</keyword>
<organism evidence="1 2">
    <name type="scientific">Avena sativa</name>
    <name type="common">Oat</name>
    <dbReference type="NCBI Taxonomy" id="4498"/>
    <lineage>
        <taxon>Eukaryota</taxon>
        <taxon>Viridiplantae</taxon>
        <taxon>Streptophyta</taxon>
        <taxon>Embryophyta</taxon>
        <taxon>Tracheophyta</taxon>
        <taxon>Spermatophyta</taxon>
        <taxon>Magnoliopsida</taxon>
        <taxon>Liliopsida</taxon>
        <taxon>Poales</taxon>
        <taxon>Poaceae</taxon>
        <taxon>BOP clade</taxon>
        <taxon>Pooideae</taxon>
        <taxon>Poodae</taxon>
        <taxon>Poeae</taxon>
        <taxon>Poeae Chloroplast Group 1 (Aveneae type)</taxon>
        <taxon>Aveninae</taxon>
        <taxon>Avena</taxon>
    </lineage>
</organism>
<evidence type="ECO:0000313" key="1">
    <source>
        <dbReference type="EnsemblPlants" id="AVESA.00010b.r2.7CG0666390.1.CDS"/>
    </source>
</evidence>
<dbReference type="Proteomes" id="UP001732700">
    <property type="component" value="Chromosome 7C"/>
</dbReference>
<proteinExistence type="predicted"/>
<reference evidence="1" key="2">
    <citation type="submission" date="2025-09" db="UniProtKB">
        <authorList>
            <consortium name="EnsemblPlants"/>
        </authorList>
    </citation>
    <scope>IDENTIFICATION</scope>
</reference>
<evidence type="ECO:0000313" key="2">
    <source>
        <dbReference type="Proteomes" id="UP001732700"/>
    </source>
</evidence>
<protein>
    <submittedName>
        <fullName evidence="1">Uncharacterized protein</fullName>
    </submittedName>
</protein>
<reference evidence="1" key="1">
    <citation type="submission" date="2021-05" db="EMBL/GenBank/DDBJ databases">
        <authorList>
            <person name="Scholz U."/>
            <person name="Mascher M."/>
            <person name="Fiebig A."/>
        </authorList>
    </citation>
    <scope>NUCLEOTIDE SEQUENCE [LARGE SCALE GENOMIC DNA]</scope>
</reference>